<dbReference type="Gene3D" id="3.30.1950.10">
    <property type="entry name" value="wza like domain"/>
    <property type="match status" value="1"/>
</dbReference>
<dbReference type="InterPro" id="IPR003715">
    <property type="entry name" value="Poly_export_N"/>
</dbReference>
<sequence length="176" mass="19262">MKLRFLVLLLIGLLGAPTVWAQTAGYRLGAGDQIRIQVFGEDDLTIKSIRLSESGNISYPYLGTVRIAGLTTSEVESLLYKGLKGDYLINPSVSVSIVEYRPFFINGQVREPGGYPFQPGLTVRQAIAIAGGLTERASRSGMTLTRTGPDQERTIRVEMATQVQPGDSIFIEDSFF</sequence>
<feature type="chain" id="PRO_5013336688" evidence="2">
    <location>
        <begin position="22"/>
        <end position="176"/>
    </location>
</feature>
<reference evidence="5 6" key="1">
    <citation type="submission" date="2016-11" db="EMBL/GenBank/DDBJ databases">
        <authorList>
            <person name="Jaros S."/>
            <person name="Januszkiewicz K."/>
            <person name="Wedrychowicz H."/>
        </authorList>
    </citation>
    <scope>NUCLEOTIDE SEQUENCE [LARGE SCALE GENOMIC DNA]</scope>
    <source>
        <strain evidence="5 6">DSM 16917</strain>
    </source>
</reference>
<dbReference type="STRING" id="299255.SAMN02745129_0503"/>
<dbReference type="PANTHER" id="PTHR33619">
    <property type="entry name" value="POLYSACCHARIDE EXPORT PROTEIN GFCE-RELATED"/>
    <property type="match status" value="1"/>
</dbReference>
<dbReference type="OrthoDB" id="9808948at2"/>
<evidence type="ECO:0000259" key="4">
    <source>
        <dbReference type="Pfam" id="PF10531"/>
    </source>
</evidence>
<keyword evidence="6" id="KW-1185">Reference proteome</keyword>
<dbReference type="Proteomes" id="UP000184268">
    <property type="component" value="Unassembled WGS sequence"/>
</dbReference>
<dbReference type="RefSeq" id="WP_082766815.1">
    <property type="nucleotide sequence ID" value="NZ_FQXG01000015.1"/>
</dbReference>
<evidence type="ECO:0000256" key="2">
    <source>
        <dbReference type="SAM" id="SignalP"/>
    </source>
</evidence>
<dbReference type="GO" id="GO:0015159">
    <property type="term" value="F:polysaccharide transmembrane transporter activity"/>
    <property type="evidence" value="ECO:0007669"/>
    <property type="project" value="InterPro"/>
</dbReference>
<name>A0A1M5ZQS1_9GAMM</name>
<dbReference type="AlphaFoldDB" id="A0A1M5ZQS1"/>
<dbReference type="Pfam" id="PF02563">
    <property type="entry name" value="Poly_export"/>
    <property type="match status" value="1"/>
</dbReference>
<gene>
    <name evidence="5" type="ORF">SAMN02745129_0503</name>
</gene>
<dbReference type="EMBL" id="FQXG01000015">
    <property type="protein sequence ID" value="SHI26570.1"/>
    <property type="molecule type" value="Genomic_DNA"/>
</dbReference>
<accession>A0A1M5ZQS1</accession>
<evidence type="ECO:0000313" key="6">
    <source>
        <dbReference type="Proteomes" id="UP000184268"/>
    </source>
</evidence>
<evidence type="ECO:0000259" key="3">
    <source>
        <dbReference type="Pfam" id="PF02563"/>
    </source>
</evidence>
<dbReference type="InterPro" id="IPR049712">
    <property type="entry name" value="Poly_export"/>
</dbReference>
<evidence type="ECO:0000313" key="5">
    <source>
        <dbReference type="EMBL" id="SHI26570.1"/>
    </source>
</evidence>
<keyword evidence="1 2" id="KW-0732">Signal</keyword>
<feature type="domain" description="Polysaccharide export protein N-terminal" evidence="3">
    <location>
        <begin position="22"/>
        <end position="97"/>
    </location>
</feature>
<evidence type="ECO:0000256" key="1">
    <source>
        <dbReference type="ARBA" id="ARBA00022729"/>
    </source>
</evidence>
<proteinExistence type="predicted"/>
<dbReference type="InterPro" id="IPR019554">
    <property type="entry name" value="Soluble_ligand-bd"/>
</dbReference>
<feature type="domain" description="Soluble ligand binding" evidence="4">
    <location>
        <begin position="103"/>
        <end position="149"/>
    </location>
</feature>
<feature type="signal peptide" evidence="2">
    <location>
        <begin position="1"/>
        <end position="21"/>
    </location>
</feature>
<protein>
    <submittedName>
        <fullName evidence="5">Polysaccharide export outer membrane protein</fullName>
    </submittedName>
</protein>
<dbReference type="PANTHER" id="PTHR33619:SF3">
    <property type="entry name" value="POLYSACCHARIDE EXPORT PROTEIN GFCE-RELATED"/>
    <property type="match status" value="1"/>
</dbReference>
<dbReference type="Pfam" id="PF10531">
    <property type="entry name" value="SLBB"/>
    <property type="match status" value="1"/>
</dbReference>
<organism evidence="5 6">
    <name type="scientific">Ferrimonas marina</name>
    <dbReference type="NCBI Taxonomy" id="299255"/>
    <lineage>
        <taxon>Bacteria</taxon>
        <taxon>Pseudomonadati</taxon>
        <taxon>Pseudomonadota</taxon>
        <taxon>Gammaproteobacteria</taxon>
        <taxon>Alteromonadales</taxon>
        <taxon>Ferrimonadaceae</taxon>
        <taxon>Ferrimonas</taxon>
    </lineage>
</organism>